<dbReference type="InterPro" id="IPR025436">
    <property type="entry name" value="DUF4179"/>
</dbReference>
<evidence type="ECO:0000313" key="4">
    <source>
        <dbReference type="Proteomes" id="UP000675664"/>
    </source>
</evidence>
<protein>
    <submittedName>
        <fullName evidence="3">DUF4179 domain-containing protein</fullName>
    </submittedName>
</protein>
<reference evidence="3" key="2">
    <citation type="submission" date="2021-04" db="EMBL/GenBank/DDBJ databases">
        <authorList>
            <person name="Liu J."/>
        </authorList>
    </citation>
    <scope>NUCLEOTIDE SEQUENCE</scope>
    <source>
        <strain evidence="3">BAD-6</strain>
    </source>
</reference>
<keyword evidence="4" id="KW-1185">Reference proteome</keyword>
<dbReference type="AlphaFoldDB" id="A0A8J8B2C6"/>
<gene>
    <name evidence="3" type="ORF">KCX82_17390</name>
</gene>
<feature type="domain" description="DUF4179" evidence="2">
    <location>
        <begin position="46"/>
        <end position="138"/>
    </location>
</feature>
<comment type="caution">
    <text evidence="3">The sequence shown here is derived from an EMBL/GenBank/DDBJ whole genome shotgun (WGS) entry which is preliminary data.</text>
</comment>
<accession>A0A8J8B2C6</accession>
<dbReference type="EMBL" id="JAGSND010000015">
    <property type="protein sequence ID" value="MBR0599663.1"/>
    <property type="molecule type" value="Genomic_DNA"/>
</dbReference>
<keyword evidence="1" id="KW-0812">Transmembrane</keyword>
<keyword evidence="1" id="KW-0472">Membrane</keyword>
<evidence type="ECO:0000313" key="3">
    <source>
        <dbReference type="EMBL" id="MBR0599663.1"/>
    </source>
</evidence>
<proteinExistence type="predicted"/>
<reference evidence="3" key="1">
    <citation type="submission" date="2021-04" db="EMBL/GenBank/DDBJ databases">
        <title>Sinoanaerobacter chloroacetimidivorans sp. nov., an obligate anaerobic bacterium isolated from anaerobic sludge.</title>
        <authorList>
            <person name="Bao Y."/>
        </authorList>
    </citation>
    <scope>NUCLEOTIDE SEQUENCE</scope>
    <source>
        <strain evidence="3">BAD-6</strain>
    </source>
</reference>
<sequence>MRRKEDWQMENNREDWEEFLAESSQYPEGLSEVENRIGKRIGKHTRKRRVFYSTLSAVAAVFIFVILVNTSTAVAGSISEIPLIGKLAVFVKFDKSLSNAIENDYVQKVDLSAWDGQEQLLLPYVIADERNLVLFFQLPEELKLEADEWVQINLLEMRDGVSGERIAGFSCITSSLSAEGRNENNGFIQQSYHFSEGTLPEFVELSVNLEAEVPGDSPIGESMGAPSEMESKQSSKKIGTFTFQLHFGEFAEPMVHELHKDYIIEGQSLTVEEMKVYPTGTEVSFTFPEENTAWIKGLELSVEKDREIFLKGNNGLSATSDDIHMSVFIESDYFDPPGSRTLLIQAIRLLDKQEEYVTVDINHKTITPAIHGSMLTEVTKKQGTASLTFTTRVSEDDNFGMFSPEYQDEEGNVYDLQEMGFSNIDSFMETRVVLTPPDNGKVILQRTLTPKIVLEKPIRIDLPVQPKIDS</sequence>
<feature type="transmembrane region" description="Helical" evidence="1">
    <location>
        <begin position="50"/>
        <end position="68"/>
    </location>
</feature>
<organism evidence="3 4">
    <name type="scientific">Sinanaerobacter chloroacetimidivorans</name>
    <dbReference type="NCBI Taxonomy" id="2818044"/>
    <lineage>
        <taxon>Bacteria</taxon>
        <taxon>Bacillati</taxon>
        <taxon>Bacillota</taxon>
        <taxon>Clostridia</taxon>
        <taxon>Peptostreptococcales</taxon>
        <taxon>Anaerovoracaceae</taxon>
        <taxon>Sinanaerobacter</taxon>
    </lineage>
</organism>
<dbReference type="Proteomes" id="UP000675664">
    <property type="component" value="Unassembled WGS sequence"/>
</dbReference>
<name>A0A8J8B2C6_9FIRM</name>
<evidence type="ECO:0000259" key="2">
    <source>
        <dbReference type="Pfam" id="PF13786"/>
    </source>
</evidence>
<keyword evidence="1" id="KW-1133">Transmembrane helix</keyword>
<dbReference type="Pfam" id="PF13786">
    <property type="entry name" value="DUF4179"/>
    <property type="match status" value="1"/>
</dbReference>
<evidence type="ECO:0000256" key="1">
    <source>
        <dbReference type="SAM" id="Phobius"/>
    </source>
</evidence>